<dbReference type="Proteomes" id="UP000327118">
    <property type="component" value="Unassembled WGS sequence"/>
</dbReference>
<keyword evidence="2" id="KW-1133">Transmembrane helix</keyword>
<reference evidence="4" key="1">
    <citation type="submission" date="2019-04" db="EMBL/GenBank/DDBJ databases">
        <title>Friends and foes A comparative genomics studyof 23 Aspergillus species from section Flavi.</title>
        <authorList>
            <consortium name="DOE Joint Genome Institute"/>
            <person name="Kjaerbolling I."/>
            <person name="Vesth T."/>
            <person name="Frisvad J.C."/>
            <person name="Nybo J.L."/>
            <person name="Theobald S."/>
            <person name="Kildgaard S."/>
            <person name="Isbrandt T."/>
            <person name="Kuo A."/>
            <person name="Sato A."/>
            <person name="Lyhne E.K."/>
            <person name="Kogle M.E."/>
            <person name="Wiebenga A."/>
            <person name="Kun R.S."/>
            <person name="Lubbers R.J."/>
            <person name="Makela M.R."/>
            <person name="Barry K."/>
            <person name="Chovatia M."/>
            <person name="Clum A."/>
            <person name="Daum C."/>
            <person name="Haridas S."/>
            <person name="He G."/>
            <person name="LaButti K."/>
            <person name="Lipzen A."/>
            <person name="Mondo S."/>
            <person name="Riley R."/>
            <person name="Salamov A."/>
            <person name="Simmons B.A."/>
            <person name="Magnuson J.K."/>
            <person name="Henrissat B."/>
            <person name="Mortensen U.H."/>
            <person name="Larsen T.O."/>
            <person name="Devries R.P."/>
            <person name="Grigoriev I.V."/>
            <person name="Machida M."/>
            <person name="Baker S.E."/>
            <person name="Andersen M.R."/>
        </authorList>
    </citation>
    <scope>NUCLEOTIDE SEQUENCE [LARGE SCALE GENOMIC DNA]</scope>
    <source>
        <strain evidence="4">CBS 553.77</strain>
    </source>
</reference>
<feature type="region of interest" description="Disordered" evidence="1">
    <location>
        <begin position="84"/>
        <end position="109"/>
    </location>
</feature>
<evidence type="ECO:0000313" key="3">
    <source>
        <dbReference type="EMBL" id="KAE8354902.1"/>
    </source>
</evidence>
<organism evidence="3 4">
    <name type="scientific">Aspergillus coremiiformis</name>
    <dbReference type="NCBI Taxonomy" id="138285"/>
    <lineage>
        <taxon>Eukaryota</taxon>
        <taxon>Fungi</taxon>
        <taxon>Dikarya</taxon>
        <taxon>Ascomycota</taxon>
        <taxon>Pezizomycotina</taxon>
        <taxon>Eurotiomycetes</taxon>
        <taxon>Eurotiomycetidae</taxon>
        <taxon>Eurotiales</taxon>
        <taxon>Aspergillaceae</taxon>
        <taxon>Aspergillus</taxon>
        <taxon>Aspergillus subgen. Circumdati</taxon>
    </lineage>
</organism>
<keyword evidence="2" id="KW-0812">Transmembrane</keyword>
<evidence type="ECO:0000313" key="4">
    <source>
        <dbReference type="Proteomes" id="UP000327118"/>
    </source>
</evidence>
<proteinExistence type="predicted"/>
<evidence type="ECO:0000256" key="1">
    <source>
        <dbReference type="SAM" id="MobiDB-lite"/>
    </source>
</evidence>
<sequence>MYVLTYQDLRSSNPIGQIQRYPAEHPHFWRSVGLFANRWVPLRRFRFTDIFLSDLHDVYIVSFPFVMVSSMYHISIWSESTKKCTHRRNLSSNGPVKKSHKRREGDVLR</sequence>
<name>A0A5N6ZB68_9EURO</name>
<dbReference type="EMBL" id="ML739062">
    <property type="protein sequence ID" value="KAE8354902.1"/>
    <property type="molecule type" value="Genomic_DNA"/>
</dbReference>
<evidence type="ECO:0000256" key="2">
    <source>
        <dbReference type="SAM" id="Phobius"/>
    </source>
</evidence>
<keyword evidence="4" id="KW-1185">Reference proteome</keyword>
<keyword evidence="2" id="KW-0472">Membrane</keyword>
<gene>
    <name evidence="3" type="ORF">BDV28DRAFT_65908</name>
</gene>
<accession>A0A5N6ZB68</accession>
<feature type="transmembrane region" description="Helical" evidence="2">
    <location>
        <begin position="58"/>
        <end position="78"/>
    </location>
</feature>
<protein>
    <submittedName>
        <fullName evidence="3">Uncharacterized protein</fullName>
    </submittedName>
</protein>
<dbReference type="AlphaFoldDB" id="A0A5N6ZB68"/>